<feature type="compositionally biased region" description="Low complexity" evidence="5">
    <location>
        <begin position="433"/>
        <end position="446"/>
    </location>
</feature>
<keyword evidence="3 4" id="KW-1015">Disulfide bond</keyword>
<dbReference type="PROSITE" id="PS50026">
    <property type="entry name" value="EGF_3"/>
    <property type="match status" value="1"/>
</dbReference>
<feature type="region of interest" description="Disordered" evidence="5">
    <location>
        <begin position="528"/>
        <end position="565"/>
    </location>
</feature>
<keyword evidence="6" id="KW-0472">Membrane</keyword>
<sequence>MPCSTEACNGPQWQYEPWGSCSAKCGGGTAARTALCAAGSGAEGADCDSSAPPGSLQRACNPSACALYTWQAGPWGACTQPCAGGVTTRTMTCADQSGSRVDPALCPGIRPSTAQRCNLQPCPGGCDPAITCLGRGSCALDGTCTCNSGFFGASCQSGDVDECGICGGGGDSCALAVSLHSDTLAPSSSATNTSLVHYRAGVQASLAALLQVPQDSIEVAVSQRSAAAQPALLTRSGAGAAALVITDSFDISALIAPPGDAQARSLAFSAAAARRALDTVQTLRWMDASAGFSSIRTTYAGRTGVCGNGLCEVGERTAVGLQNGTCPQDCPVAHMVCPGTSAEQCSARGRCYPNSGLCDCFVGYAGAACDSCAIGYMSSGGYCVPVYPLLAQTGPAPAPAPAPMPAKAPAAAASSQAPGPAQATPLFSSFLKAPGPAASPPAGDAPTPGPAAPLRPALAPAPAPKPERPSAEAPEAPAPAPSLAAAALAAIVAAANALAPAPDPGADFAAQVADAAAALTAELGRLTQRAPPPNPGSASFSEVGTLDAAARQQQASMNTRSFSASSPTASSASGLWAANHLSLVIGIVLASLAAAVLAGLGICCCVRCRRRAHAGRPGYRLPDCLVPTPSPQRRPGSPVGLRKQYQFGDNFTDIAEAKSRIGIVVEPLPSDGASGGERIPAFRSPVRPSRRGLPPPAFGLRAQSEMLIRRPDGQFPALSARTHLSDPTARVAAAGPPSGVAAGSSSGGGGSSLLGGPLGSARLFYDNPAFVSSAQTSPARDGGDAAESHLLADPAGKGKAPHEEGLMSSMPTESPGISPVRGEGMVRTPAGNALSLDSSHPSHPSSLLPAPSPLETSSRSNVLFPDGARPPVPDAQGSALKPGITGAERRKRRRQGRHARLRASDSCLPGSNRATHMSFVPSPDGVPRRPRAGSHEYPPMPSATGSSWDEPGEEALAGRAFASGLATIQRNKVSGVGAKYRVVMFHQYPQELLRGWLRQHNIRDDQVDFWVLPPTPQTGPKLRPADLR</sequence>
<dbReference type="SMART" id="SM00209">
    <property type="entry name" value="TSP1"/>
    <property type="match status" value="2"/>
</dbReference>
<feature type="compositionally biased region" description="Pro residues" evidence="5">
    <location>
        <begin position="447"/>
        <end position="464"/>
    </location>
</feature>
<evidence type="ECO:0000259" key="7">
    <source>
        <dbReference type="PROSITE" id="PS50026"/>
    </source>
</evidence>
<dbReference type="InterPro" id="IPR013273">
    <property type="entry name" value="ADAMTS/ADAMTS-like"/>
</dbReference>
<dbReference type="PROSITE" id="PS01248">
    <property type="entry name" value="EGF_LAM_1"/>
    <property type="match status" value="1"/>
</dbReference>
<feature type="compositionally biased region" description="Low complexity" evidence="5">
    <location>
        <begin position="729"/>
        <end position="744"/>
    </location>
</feature>
<name>A0ABR2YNY2_9CHLO</name>
<keyword evidence="2" id="KW-0964">Secreted</keyword>
<feature type="compositionally biased region" description="Basic residues" evidence="5">
    <location>
        <begin position="889"/>
        <end position="901"/>
    </location>
</feature>
<dbReference type="PROSITE" id="PS00022">
    <property type="entry name" value="EGF_1"/>
    <property type="match status" value="2"/>
</dbReference>
<comment type="subcellular location">
    <subcellularLocation>
        <location evidence="1">Secreted</location>
    </subcellularLocation>
</comment>
<feature type="compositionally biased region" description="Low complexity" evidence="5">
    <location>
        <begin position="834"/>
        <end position="858"/>
    </location>
</feature>
<evidence type="ECO:0000313" key="8">
    <source>
        <dbReference type="EMBL" id="KAK9908515.1"/>
    </source>
</evidence>
<dbReference type="PROSITE" id="PS50092">
    <property type="entry name" value="TSP1"/>
    <property type="match status" value="2"/>
</dbReference>
<feature type="domain" description="EGF-like" evidence="7">
    <location>
        <begin position="118"/>
        <end position="156"/>
    </location>
</feature>
<feature type="compositionally biased region" description="Pro residues" evidence="5">
    <location>
        <begin position="396"/>
        <end position="406"/>
    </location>
</feature>
<dbReference type="Pfam" id="PF19030">
    <property type="entry name" value="TSP1_ADAMTS"/>
    <property type="match status" value="2"/>
</dbReference>
<organism evidence="8 9">
    <name type="scientific">Coccomyxa subellipsoidea</name>
    <dbReference type="NCBI Taxonomy" id="248742"/>
    <lineage>
        <taxon>Eukaryota</taxon>
        <taxon>Viridiplantae</taxon>
        <taxon>Chlorophyta</taxon>
        <taxon>core chlorophytes</taxon>
        <taxon>Trebouxiophyceae</taxon>
        <taxon>Trebouxiophyceae incertae sedis</taxon>
        <taxon>Coccomyxaceae</taxon>
        <taxon>Coccomyxa</taxon>
    </lineage>
</organism>
<evidence type="ECO:0000256" key="5">
    <source>
        <dbReference type="SAM" id="MobiDB-lite"/>
    </source>
</evidence>
<proteinExistence type="predicted"/>
<feature type="transmembrane region" description="Helical" evidence="6">
    <location>
        <begin position="581"/>
        <end position="606"/>
    </location>
</feature>
<evidence type="ECO:0000313" key="9">
    <source>
        <dbReference type="Proteomes" id="UP001491310"/>
    </source>
</evidence>
<feature type="disulfide bond" evidence="4">
    <location>
        <begin position="146"/>
        <end position="155"/>
    </location>
</feature>
<dbReference type="EMBL" id="JALJOT010000008">
    <property type="protein sequence ID" value="KAK9908515.1"/>
    <property type="molecule type" value="Genomic_DNA"/>
</dbReference>
<feature type="region of interest" description="Disordered" evidence="5">
    <location>
        <begin position="672"/>
        <end position="694"/>
    </location>
</feature>
<keyword evidence="4" id="KW-0245">EGF-like domain</keyword>
<feature type="region of interest" description="Disordered" evidence="5">
    <location>
        <begin position="396"/>
        <end position="478"/>
    </location>
</feature>
<dbReference type="PROSITE" id="PS01186">
    <property type="entry name" value="EGF_2"/>
    <property type="match status" value="1"/>
</dbReference>
<keyword evidence="6" id="KW-1133">Transmembrane helix</keyword>
<dbReference type="InterPro" id="IPR000884">
    <property type="entry name" value="TSP1_rpt"/>
</dbReference>
<evidence type="ECO:0000256" key="2">
    <source>
        <dbReference type="ARBA" id="ARBA00022525"/>
    </source>
</evidence>
<dbReference type="PRINTS" id="PR01857">
    <property type="entry name" value="ADAMTSFAMILY"/>
</dbReference>
<feature type="region of interest" description="Disordered" evidence="5">
    <location>
        <begin position="773"/>
        <end position="950"/>
    </location>
</feature>
<evidence type="ECO:0000256" key="1">
    <source>
        <dbReference type="ARBA" id="ARBA00004613"/>
    </source>
</evidence>
<accession>A0ABR2YNY2</accession>
<feature type="compositionally biased region" description="Low complexity" evidence="5">
    <location>
        <begin position="407"/>
        <end position="425"/>
    </location>
</feature>
<dbReference type="PANTHER" id="PTHR13723:SF200">
    <property type="entry name" value="ADAM METALLOPEPTIDASE WITH THROMBOSPONDIN TYPE 1 MOTIF B, ISOFORM B"/>
    <property type="match status" value="1"/>
</dbReference>
<dbReference type="InterPro" id="IPR036383">
    <property type="entry name" value="TSP1_rpt_sf"/>
</dbReference>
<protein>
    <recommendedName>
        <fullName evidence="7">EGF-like domain-containing protein</fullName>
    </recommendedName>
</protein>
<dbReference type="InterPro" id="IPR050439">
    <property type="entry name" value="ADAMTS_ADAMTS-like"/>
</dbReference>
<comment type="caution">
    <text evidence="4">Lacks conserved residue(s) required for the propagation of feature annotation.</text>
</comment>
<feature type="region of interest" description="Disordered" evidence="5">
    <location>
        <begin position="726"/>
        <end position="748"/>
    </location>
</feature>
<reference evidence="8 9" key="1">
    <citation type="journal article" date="2024" name="Nat. Commun.">
        <title>Phylogenomics reveals the evolutionary origins of lichenization in chlorophyte algae.</title>
        <authorList>
            <person name="Puginier C."/>
            <person name="Libourel C."/>
            <person name="Otte J."/>
            <person name="Skaloud P."/>
            <person name="Haon M."/>
            <person name="Grisel S."/>
            <person name="Petersen M."/>
            <person name="Berrin J.G."/>
            <person name="Delaux P.M."/>
            <person name="Dal Grande F."/>
            <person name="Keller J."/>
        </authorList>
    </citation>
    <scope>NUCLEOTIDE SEQUENCE [LARGE SCALE GENOMIC DNA]</scope>
    <source>
        <strain evidence="8 9">SAG 216-7</strain>
    </source>
</reference>
<evidence type="ECO:0000256" key="4">
    <source>
        <dbReference type="PROSITE-ProRule" id="PRU00076"/>
    </source>
</evidence>
<dbReference type="PANTHER" id="PTHR13723">
    <property type="entry name" value="ADAMTS A DISINTEGRIN AND METALLOPROTEASE WITH THROMBOSPONDIN MOTIFS PROTEASE"/>
    <property type="match status" value="1"/>
</dbReference>
<keyword evidence="9" id="KW-1185">Reference proteome</keyword>
<evidence type="ECO:0000256" key="3">
    <source>
        <dbReference type="ARBA" id="ARBA00023157"/>
    </source>
</evidence>
<dbReference type="Proteomes" id="UP001491310">
    <property type="component" value="Unassembled WGS sequence"/>
</dbReference>
<dbReference type="InterPro" id="IPR002049">
    <property type="entry name" value="LE_dom"/>
</dbReference>
<gene>
    <name evidence="8" type="ORF">WJX75_009001</name>
</gene>
<evidence type="ECO:0000256" key="6">
    <source>
        <dbReference type="SAM" id="Phobius"/>
    </source>
</evidence>
<keyword evidence="6" id="KW-0812">Transmembrane</keyword>
<dbReference type="InterPro" id="IPR000742">
    <property type="entry name" value="EGF"/>
</dbReference>
<dbReference type="SUPFAM" id="SSF82895">
    <property type="entry name" value="TSP-1 type 1 repeat"/>
    <property type="match status" value="2"/>
</dbReference>
<feature type="disulfide bond" evidence="4">
    <location>
        <begin position="122"/>
        <end position="132"/>
    </location>
</feature>
<comment type="caution">
    <text evidence="8">The sequence shown here is derived from an EMBL/GenBank/DDBJ whole genome shotgun (WGS) entry which is preliminary data.</text>
</comment>
<dbReference type="Gene3D" id="2.20.100.10">
    <property type="entry name" value="Thrombospondin type-1 (TSP1) repeat"/>
    <property type="match status" value="2"/>
</dbReference>
<dbReference type="CDD" id="cd00055">
    <property type="entry name" value="EGF_Lam"/>
    <property type="match status" value="1"/>
</dbReference>
<feature type="compositionally biased region" description="Polar residues" evidence="5">
    <location>
        <begin position="551"/>
        <end position="560"/>
    </location>
</feature>